<dbReference type="Proteomes" id="UP000066661">
    <property type="component" value="Chromosome I"/>
</dbReference>
<keyword evidence="1" id="KW-0175">Coiled coil</keyword>
<reference evidence="4 7" key="1">
    <citation type="submission" date="2015-10" db="EMBL/GenBank/DDBJ databases">
        <title>The utility of whole genome sequencing in characterizing Acinetobacter epidemiology and analyzing hospital outbreaks.</title>
        <authorList>
            <person name="Ozer E.A."/>
            <person name="Fitzpatrick M.A."/>
            <person name="Hauser A.R."/>
        </authorList>
    </citation>
    <scope>NUCLEOTIDE SEQUENCE [LARGE SCALE GENOMIC DNA]</scope>
    <source>
        <strain evidence="4 7">ABBL059</strain>
    </source>
</reference>
<dbReference type="Proteomes" id="UP000269597">
    <property type="component" value="Unassembled WGS sequence"/>
</dbReference>
<dbReference type="AlphaFoldDB" id="A0A0G4QSM0"/>
<accession>A0A0G4QSM0</accession>
<evidence type="ECO:0000313" key="6">
    <source>
        <dbReference type="EMBL" id="RSP75311.1"/>
    </source>
</evidence>
<evidence type="ECO:0000313" key="9">
    <source>
        <dbReference type="Proteomes" id="UP000194699"/>
    </source>
</evidence>
<dbReference type="EMBL" id="LN997846">
    <property type="protein sequence ID" value="CUW35955.1"/>
    <property type="molecule type" value="Genomic_DNA"/>
</dbReference>
<dbReference type="EMBL" id="NGEL01000001">
    <property type="protein sequence ID" value="OTM94541.1"/>
    <property type="molecule type" value="Genomic_DNA"/>
</dbReference>
<organism evidence="5 9">
    <name type="scientific">Acinetobacter baumannii</name>
    <dbReference type="NCBI Taxonomy" id="470"/>
    <lineage>
        <taxon>Bacteria</taxon>
        <taxon>Pseudomonadati</taxon>
        <taxon>Pseudomonadota</taxon>
        <taxon>Gammaproteobacteria</taxon>
        <taxon>Moraxellales</taxon>
        <taxon>Moraxellaceae</taxon>
        <taxon>Acinetobacter</taxon>
        <taxon>Acinetobacter calcoaceticus/baumannii complex</taxon>
    </lineage>
</organism>
<dbReference type="EMBL" id="LLFE01000070">
    <property type="protein sequence ID" value="KQD18106.1"/>
    <property type="molecule type" value="Genomic_DNA"/>
</dbReference>
<proteinExistence type="predicted"/>
<keyword evidence="2" id="KW-0472">Membrane</keyword>
<dbReference type="Proteomes" id="UP000051322">
    <property type="component" value="Unassembled WGS sequence"/>
</dbReference>
<reference evidence="5 9" key="3">
    <citation type="submission" date="2017-05" db="EMBL/GenBank/DDBJ databases">
        <authorList>
            <person name="Song R."/>
            <person name="Chenine A.L."/>
            <person name="Ruprecht R.M."/>
        </authorList>
    </citation>
    <scope>NUCLEOTIDE SEQUENCE [LARGE SCALE GENOMIC DNA]</scope>
    <source>
        <strain evidence="5 9">PR350</strain>
    </source>
</reference>
<evidence type="ECO:0000313" key="8">
    <source>
        <dbReference type="Proteomes" id="UP000066661"/>
    </source>
</evidence>
<reference evidence="3 8" key="2">
    <citation type="submission" date="2015-12" db="EMBL/GenBank/DDBJ databases">
        <authorList>
            <person name="Wibberg D."/>
        </authorList>
    </citation>
    <scope>NUCLEOTIDE SEQUENCE [LARGE SCALE GENOMIC DNA]</scope>
    <source>
        <strain evidence="3">R2091</strain>
    </source>
</reference>
<reference evidence="6 10" key="4">
    <citation type="submission" date="2018-10" db="EMBL/GenBank/DDBJ databases">
        <title>GWAS and RNA-Seq identify cryptic mechanisms of antimicrobial resistance in Acinetobacter baumannii.</title>
        <authorList>
            <person name="Sahl J.W."/>
        </authorList>
    </citation>
    <scope>NUCLEOTIDE SEQUENCE [LARGE SCALE GENOMIC DNA]</scope>
    <source>
        <strain evidence="6 10">TG31299</strain>
    </source>
</reference>
<dbReference type="RefSeq" id="WP_000155183.1">
    <property type="nucleotide sequence ID" value="NZ_BKDF01000062.1"/>
</dbReference>
<feature type="transmembrane region" description="Helical" evidence="2">
    <location>
        <begin position="6"/>
        <end position="25"/>
    </location>
</feature>
<dbReference type="Proteomes" id="UP000194699">
    <property type="component" value="Unassembled WGS sequence"/>
</dbReference>
<dbReference type="EMBL" id="RFBY01000028">
    <property type="protein sequence ID" value="RSP75311.1"/>
    <property type="molecule type" value="Genomic_DNA"/>
</dbReference>
<name>A0A0G4QSM0_ACIBA</name>
<sequence length="114" mass="13330">MTIQLEPYQIFLILSTVISTVWGMFKLLGNQISNSIQQNFESTNQKIEEVSRQHLKGQEDLRKLEREFLQFQADMPFRYIARDDYIRGQTVIEAKLDAVAEKLEKVQIKQGINP</sequence>
<evidence type="ECO:0000313" key="3">
    <source>
        <dbReference type="EMBL" id="CUW35955.1"/>
    </source>
</evidence>
<keyword evidence="2" id="KW-0812">Transmembrane</keyword>
<evidence type="ECO:0000313" key="4">
    <source>
        <dbReference type="EMBL" id="KQD18106.1"/>
    </source>
</evidence>
<evidence type="ECO:0000313" key="10">
    <source>
        <dbReference type="Proteomes" id="UP000269597"/>
    </source>
</evidence>
<protein>
    <submittedName>
        <fullName evidence="5">Uncharacterized protein</fullName>
    </submittedName>
</protein>
<evidence type="ECO:0000256" key="2">
    <source>
        <dbReference type="SAM" id="Phobius"/>
    </source>
</evidence>
<evidence type="ECO:0000256" key="1">
    <source>
        <dbReference type="SAM" id="Coils"/>
    </source>
</evidence>
<keyword evidence="2" id="KW-1133">Transmembrane helix</keyword>
<evidence type="ECO:0000313" key="7">
    <source>
        <dbReference type="Proteomes" id="UP000051322"/>
    </source>
</evidence>
<feature type="coiled-coil region" evidence="1">
    <location>
        <begin position="33"/>
        <end position="67"/>
    </location>
</feature>
<evidence type="ECO:0000313" key="5">
    <source>
        <dbReference type="EMBL" id="OTM94541.1"/>
    </source>
</evidence>
<gene>
    <name evidence="3" type="ORF">ABR2091_2558</name>
    <name evidence="4" type="ORF">APD06_02430</name>
    <name evidence="5" type="ORF">B9X95_00010</name>
    <name evidence="6" type="ORF">EA722_09955</name>
</gene>